<dbReference type="FunFam" id="1.10.630.10:FF:000069">
    <property type="entry name" value="Cytochrome P450, putative (Eurofung)"/>
    <property type="match status" value="1"/>
</dbReference>
<evidence type="ECO:0000256" key="3">
    <source>
        <dbReference type="ARBA" id="ARBA00010617"/>
    </source>
</evidence>
<dbReference type="InterPro" id="IPR002401">
    <property type="entry name" value="Cyt_P450_E_grp-I"/>
</dbReference>
<keyword evidence="11 14" id="KW-0472">Membrane</keyword>
<dbReference type="SUPFAM" id="SSF48264">
    <property type="entry name" value="Cytochrome P450"/>
    <property type="match status" value="1"/>
</dbReference>
<dbReference type="PANTHER" id="PTHR24305:SF157">
    <property type="entry name" value="N-ACETYLTRYPTOPHAN 6-HYDROXYLASE IVOC-RELATED"/>
    <property type="match status" value="1"/>
</dbReference>
<evidence type="ECO:0000256" key="7">
    <source>
        <dbReference type="ARBA" id="ARBA00022989"/>
    </source>
</evidence>
<feature type="binding site" description="axial binding residue" evidence="12">
    <location>
        <position position="474"/>
    </location>
    <ligand>
        <name>heme</name>
        <dbReference type="ChEBI" id="CHEBI:30413"/>
    </ligand>
    <ligandPart>
        <name>Fe</name>
        <dbReference type="ChEBI" id="CHEBI:18248"/>
    </ligandPart>
</feature>
<keyword evidence="6 12" id="KW-0479">Metal-binding</keyword>
<dbReference type="Proteomes" id="UP000800041">
    <property type="component" value="Unassembled WGS sequence"/>
</dbReference>
<comment type="similarity">
    <text evidence="3 13">Belongs to the cytochrome P450 family.</text>
</comment>
<accession>A0A6G1H4H9</accession>
<evidence type="ECO:0000256" key="5">
    <source>
        <dbReference type="ARBA" id="ARBA00022692"/>
    </source>
</evidence>
<dbReference type="Pfam" id="PF00067">
    <property type="entry name" value="p450"/>
    <property type="match status" value="1"/>
</dbReference>
<sequence>MEFRVAWSSIAGFSLVAGILLFVVYLVALGVYRLCFSPIAKFPGPRLAALTFWYEFWYDVLWEGRYSWRIREMHERFGPIVRINPHELHILDSSFYDEIYVGSIRRTEKWHWSAKMFGTTQAAVGTTSHEHHRLRRAALNPFFSKKRVEELESGIQENVDRLCQRLKEYSRKEDSVNLSDAFTCLSADVIGSYAFGRSYGFLGWEDFNPGWRKLMMELSRSTHLMKQFGWLYRVLTAIPERLVGLLHPLTKQLFALQNGISAQIQEIKSQEKSPASNSAEEKEDAHRLTIFHDLLQSNRLPPQELQTDRLAEEALTLIGAGTVTTAHTLATLSYHILSNASILARLRSELSFPAYSTSSPENAPESPSWTKLTTLPYLFACISEALRLSYGVSHRLQRINPDDDMRYRGWTIPRGTPVSMTQMFVHTDPDIFPDPDVFIPERWLFRDENDEEEKEEVNRRKRFLVPFSKGTRMCVGMNLAYAELYLTVAALFRPVERGGVEMELFETGREDVEVVHDFFNPSPRMGSLGVRVLVRKS</sequence>
<evidence type="ECO:0000256" key="13">
    <source>
        <dbReference type="RuleBase" id="RU000461"/>
    </source>
</evidence>
<dbReference type="PANTHER" id="PTHR24305">
    <property type="entry name" value="CYTOCHROME P450"/>
    <property type="match status" value="1"/>
</dbReference>
<dbReference type="InterPro" id="IPR017972">
    <property type="entry name" value="Cyt_P450_CS"/>
</dbReference>
<evidence type="ECO:0000256" key="11">
    <source>
        <dbReference type="ARBA" id="ARBA00023136"/>
    </source>
</evidence>
<dbReference type="InterPro" id="IPR036396">
    <property type="entry name" value="Cyt_P450_sf"/>
</dbReference>
<dbReference type="GO" id="GO:0004497">
    <property type="term" value="F:monooxygenase activity"/>
    <property type="evidence" value="ECO:0007669"/>
    <property type="project" value="UniProtKB-KW"/>
</dbReference>
<keyword evidence="8 13" id="KW-0560">Oxidoreductase</keyword>
<organism evidence="15 16">
    <name type="scientific">Aulographum hederae CBS 113979</name>
    <dbReference type="NCBI Taxonomy" id="1176131"/>
    <lineage>
        <taxon>Eukaryota</taxon>
        <taxon>Fungi</taxon>
        <taxon>Dikarya</taxon>
        <taxon>Ascomycota</taxon>
        <taxon>Pezizomycotina</taxon>
        <taxon>Dothideomycetes</taxon>
        <taxon>Pleosporomycetidae</taxon>
        <taxon>Aulographales</taxon>
        <taxon>Aulographaceae</taxon>
    </lineage>
</organism>
<dbReference type="Gene3D" id="1.10.630.10">
    <property type="entry name" value="Cytochrome P450"/>
    <property type="match status" value="1"/>
</dbReference>
<evidence type="ECO:0000256" key="12">
    <source>
        <dbReference type="PIRSR" id="PIRSR602401-1"/>
    </source>
</evidence>
<keyword evidence="16" id="KW-1185">Reference proteome</keyword>
<dbReference type="GO" id="GO:0020037">
    <property type="term" value="F:heme binding"/>
    <property type="evidence" value="ECO:0007669"/>
    <property type="project" value="InterPro"/>
</dbReference>
<evidence type="ECO:0000256" key="10">
    <source>
        <dbReference type="ARBA" id="ARBA00023033"/>
    </source>
</evidence>
<dbReference type="PRINTS" id="PR00385">
    <property type="entry name" value="P450"/>
</dbReference>
<protein>
    <submittedName>
        <fullName evidence="15">Putative P450 monooxygenase</fullName>
    </submittedName>
</protein>
<keyword evidence="9 12" id="KW-0408">Iron</keyword>
<keyword evidence="10 13" id="KW-0503">Monooxygenase</keyword>
<name>A0A6G1H4H9_9PEZI</name>
<dbReference type="AlphaFoldDB" id="A0A6G1H4H9"/>
<evidence type="ECO:0000256" key="4">
    <source>
        <dbReference type="ARBA" id="ARBA00022617"/>
    </source>
</evidence>
<dbReference type="EMBL" id="ML977150">
    <property type="protein sequence ID" value="KAF1987868.1"/>
    <property type="molecule type" value="Genomic_DNA"/>
</dbReference>
<dbReference type="OrthoDB" id="3945418at2759"/>
<evidence type="ECO:0000256" key="2">
    <source>
        <dbReference type="ARBA" id="ARBA00004167"/>
    </source>
</evidence>
<dbReference type="InterPro" id="IPR001128">
    <property type="entry name" value="Cyt_P450"/>
</dbReference>
<evidence type="ECO:0000256" key="9">
    <source>
        <dbReference type="ARBA" id="ARBA00023004"/>
    </source>
</evidence>
<dbReference type="GO" id="GO:0016020">
    <property type="term" value="C:membrane"/>
    <property type="evidence" value="ECO:0007669"/>
    <property type="project" value="UniProtKB-SubCell"/>
</dbReference>
<comment type="cofactor">
    <cofactor evidence="1 12">
        <name>heme</name>
        <dbReference type="ChEBI" id="CHEBI:30413"/>
    </cofactor>
</comment>
<feature type="transmembrane region" description="Helical" evidence="14">
    <location>
        <begin position="6"/>
        <end position="32"/>
    </location>
</feature>
<evidence type="ECO:0000256" key="14">
    <source>
        <dbReference type="SAM" id="Phobius"/>
    </source>
</evidence>
<comment type="subcellular location">
    <subcellularLocation>
        <location evidence="2">Membrane</location>
        <topology evidence="2">Single-pass membrane protein</topology>
    </subcellularLocation>
</comment>
<keyword evidence="7 14" id="KW-1133">Transmembrane helix</keyword>
<dbReference type="PRINTS" id="PR00463">
    <property type="entry name" value="EP450I"/>
</dbReference>
<dbReference type="InterPro" id="IPR050121">
    <property type="entry name" value="Cytochrome_P450_monoxygenase"/>
</dbReference>
<evidence type="ECO:0000256" key="6">
    <source>
        <dbReference type="ARBA" id="ARBA00022723"/>
    </source>
</evidence>
<dbReference type="GO" id="GO:0016705">
    <property type="term" value="F:oxidoreductase activity, acting on paired donors, with incorporation or reduction of molecular oxygen"/>
    <property type="evidence" value="ECO:0007669"/>
    <property type="project" value="InterPro"/>
</dbReference>
<keyword evidence="5 14" id="KW-0812">Transmembrane</keyword>
<dbReference type="GO" id="GO:0005506">
    <property type="term" value="F:iron ion binding"/>
    <property type="evidence" value="ECO:0007669"/>
    <property type="project" value="InterPro"/>
</dbReference>
<keyword evidence="4 12" id="KW-0349">Heme</keyword>
<evidence type="ECO:0000256" key="1">
    <source>
        <dbReference type="ARBA" id="ARBA00001971"/>
    </source>
</evidence>
<evidence type="ECO:0000313" key="15">
    <source>
        <dbReference type="EMBL" id="KAF1987868.1"/>
    </source>
</evidence>
<reference evidence="15" key="1">
    <citation type="journal article" date="2020" name="Stud. Mycol.">
        <title>101 Dothideomycetes genomes: a test case for predicting lifestyles and emergence of pathogens.</title>
        <authorList>
            <person name="Haridas S."/>
            <person name="Albert R."/>
            <person name="Binder M."/>
            <person name="Bloem J."/>
            <person name="Labutti K."/>
            <person name="Salamov A."/>
            <person name="Andreopoulos B."/>
            <person name="Baker S."/>
            <person name="Barry K."/>
            <person name="Bills G."/>
            <person name="Bluhm B."/>
            <person name="Cannon C."/>
            <person name="Castanera R."/>
            <person name="Culley D."/>
            <person name="Daum C."/>
            <person name="Ezra D."/>
            <person name="Gonzalez J."/>
            <person name="Henrissat B."/>
            <person name="Kuo A."/>
            <person name="Liang C."/>
            <person name="Lipzen A."/>
            <person name="Lutzoni F."/>
            <person name="Magnuson J."/>
            <person name="Mondo S."/>
            <person name="Nolan M."/>
            <person name="Ohm R."/>
            <person name="Pangilinan J."/>
            <person name="Park H.-J."/>
            <person name="Ramirez L."/>
            <person name="Alfaro M."/>
            <person name="Sun H."/>
            <person name="Tritt A."/>
            <person name="Yoshinaga Y."/>
            <person name="Zwiers L.-H."/>
            <person name="Turgeon B."/>
            <person name="Goodwin S."/>
            <person name="Spatafora J."/>
            <person name="Crous P."/>
            <person name="Grigoriev I."/>
        </authorList>
    </citation>
    <scope>NUCLEOTIDE SEQUENCE</scope>
    <source>
        <strain evidence="15">CBS 113979</strain>
    </source>
</reference>
<proteinExistence type="inferred from homology"/>
<dbReference type="PROSITE" id="PS00086">
    <property type="entry name" value="CYTOCHROME_P450"/>
    <property type="match status" value="1"/>
</dbReference>
<gene>
    <name evidence="15" type="ORF">K402DRAFT_374356</name>
</gene>
<dbReference type="CDD" id="cd11062">
    <property type="entry name" value="CYP58-like"/>
    <property type="match status" value="1"/>
</dbReference>
<evidence type="ECO:0000313" key="16">
    <source>
        <dbReference type="Proteomes" id="UP000800041"/>
    </source>
</evidence>
<evidence type="ECO:0000256" key="8">
    <source>
        <dbReference type="ARBA" id="ARBA00023002"/>
    </source>
</evidence>